<name>A0A0V0H4H4_SOLCH</name>
<reference evidence="1" key="1">
    <citation type="submission" date="2015-12" db="EMBL/GenBank/DDBJ databases">
        <title>Gene expression during late stages of embryo sac development: a critical building block for successful pollen-pistil interactions.</title>
        <authorList>
            <person name="Liu Y."/>
            <person name="Joly V."/>
            <person name="Sabar M."/>
            <person name="Matton D.P."/>
        </authorList>
    </citation>
    <scope>NUCLEOTIDE SEQUENCE</scope>
</reference>
<sequence>MVESFLSSCLRCENHLVFLLKLVEVSDIFLHFASASSLGTWLEEQFQQLLLASRIFSTLELEEHVQVLKVTYDF</sequence>
<dbReference type="AlphaFoldDB" id="A0A0V0H4H4"/>
<dbReference type="EMBL" id="GEDG01025673">
    <property type="protein sequence ID" value="JAP15085.1"/>
    <property type="molecule type" value="Transcribed_RNA"/>
</dbReference>
<organism evidence="1">
    <name type="scientific">Solanum chacoense</name>
    <name type="common">Chaco potato</name>
    <dbReference type="NCBI Taxonomy" id="4108"/>
    <lineage>
        <taxon>Eukaryota</taxon>
        <taxon>Viridiplantae</taxon>
        <taxon>Streptophyta</taxon>
        <taxon>Embryophyta</taxon>
        <taxon>Tracheophyta</taxon>
        <taxon>Spermatophyta</taxon>
        <taxon>Magnoliopsida</taxon>
        <taxon>eudicotyledons</taxon>
        <taxon>Gunneridae</taxon>
        <taxon>Pentapetalae</taxon>
        <taxon>asterids</taxon>
        <taxon>lamiids</taxon>
        <taxon>Solanales</taxon>
        <taxon>Solanaceae</taxon>
        <taxon>Solanoideae</taxon>
        <taxon>Solaneae</taxon>
        <taxon>Solanum</taxon>
    </lineage>
</organism>
<protein>
    <submittedName>
        <fullName evidence="1">Putative ovule protein</fullName>
    </submittedName>
</protein>
<evidence type="ECO:0000313" key="1">
    <source>
        <dbReference type="EMBL" id="JAP15085.1"/>
    </source>
</evidence>
<proteinExistence type="predicted"/>
<accession>A0A0V0H4H4</accession>